<reference evidence="2" key="1">
    <citation type="submission" date="2016-02" db="EMBL/GenBank/DDBJ databases">
        <authorList>
            <person name="Wibberg D."/>
        </authorList>
    </citation>
    <scope>NUCLEOTIDE SEQUENCE [LARGE SCALE GENOMIC DNA]</scope>
</reference>
<accession>A0A1C3P3B0</accession>
<evidence type="ECO:0000313" key="2">
    <source>
        <dbReference type="Proteomes" id="UP000199013"/>
    </source>
</evidence>
<protein>
    <submittedName>
        <fullName evidence="1">Uncharacterized protein</fullName>
    </submittedName>
</protein>
<gene>
    <name evidence="1" type="ORF">FDG2_4087</name>
</gene>
<dbReference type="EMBL" id="FLUV01001719">
    <property type="protein sequence ID" value="SBW24266.1"/>
    <property type="molecule type" value="Genomic_DNA"/>
</dbReference>
<sequence length="406" mass="42579">MPPADMLLINAIRTKDMAARDVGAAVRTEPVKLDATPRVNAPNRQRFLIAASVLGAAAVLPRHLVGPAPDPGTSPSGMADPDDLLADLRDAVTMPAEWSSEREPTSDALTALDARARECHSRYQRADYDGAARLLPAVVRDIEALAAAPPAGVSQHMLKRTQAVAYLAAAKLASRTSDHALAWLAADRGQHAALAADAPALLATTRRQIACVFHDTGRLADAERVAAGALDALDRRRGDDDSDLISARGSLLLLAAMTAVRRGERVEARRRLTAAAEHAGALGRDGNRLWSAFGPTNVAIHTLAAALALDDPAEAVDVGALIDTRLLPPPLVGRRARVHVDLASAHTSLGEDAVAAVHILDVARRAPQMLCFDPTARAVLATLLGRARGSTVSVLRGVAEQVGVAS</sequence>
<dbReference type="Proteomes" id="UP000199013">
    <property type="component" value="Unassembled WGS sequence"/>
</dbReference>
<proteinExistence type="predicted"/>
<evidence type="ECO:0000313" key="1">
    <source>
        <dbReference type="EMBL" id="SBW24266.1"/>
    </source>
</evidence>
<organism evidence="1 2">
    <name type="scientific">Candidatus Protofrankia californiensis</name>
    <dbReference type="NCBI Taxonomy" id="1839754"/>
    <lineage>
        <taxon>Bacteria</taxon>
        <taxon>Bacillati</taxon>
        <taxon>Actinomycetota</taxon>
        <taxon>Actinomycetes</taxon>
        <taxon>Frankiales</taxon>
        <taxon>Frankiaceae</taxon>
        <taxon>Protofrankia</taxon>
    </lineage>
</organism>
<name>A0A1C3P3B0_9ACTN</name>
<dbReference type="AlphaFoldDB" id="A0A1C3P3B0"/>
<keyword evidence="2" id="KW-1185">Reference proteome</keyword>